<feature type="region of interest" description="Disordered" evidence="2">
    <location>
        <begin position="139"/>
        <end position="182"/>
    </location>
</feature>
<gene>
    <name evidence="3" type="ORF">ACJMK2_006028</name>
</gene>
<accession>A0ABD3VV26</accession>
<evidence type="ECO:0000256" key="1">
    <source>
        <dbReference type="SAM" id="Coils"/>
    </source>
</evidence>
<dbReference type="EMBL" id="JBJQND010000010">
    <property type="protein sequence ID" value="KAL3864337.1"/>
    <property type="molecule type" value="Genomic_DNA"/>
</dbReference>
<keyword evidence="4" id="KW-1185">Reference proteome</keyword>
<feature type="compositionally biased region" description="Polar residues" evidence="2">
    <location>
        <begin position="143"/>
        <end position="159"/>
    </location>
</feature>
<feature type="coiled-coil region" evidence="1">
    <location>
        <begin position="333"/>
        <end position="436"/>
    </location>
</feature>
<organism evidence="3 4">
    <name type="scientific">Sinanodonta woodiana</name>
    <name type="common">Chinese pond mussel</name>
    <name type="synonym">Anodonta woodiana</name>
    <dbReference type="NCBI Taxonomy" id="1069815"/>
    <lineage>
        <taxon>Eukaryota</taxon>
        <taxon>Metazoa</taxon>
        <taxon>Spiralia</taxon>
        <taxon>Lophotrochozoa</taxon>
        <taxon>Mollusca</taxon>
        <taxon>Bivalvia</taxon>
        <taxon>Autobranchia</taxon>
        <taxon>Heteroconchia</taxon>
        <taxon>Palaeoheterodonta</taxon>
        <taxon>Unionida</taxon>
        <taxon>Unionoidea</taxon>
        <taxon>Unionidae</taxon>
        <taxon>Unioninae</taxon>
        <taxon>Sinanodonta</taxon>
    </lineage>
</organism>
<dbReference type="AlphaFoldDB" id="A0ABD3VV26"/>
<keyword evidence="1" id="KW-0175">Coiled coil</keyword>
<evidence type="ECO:0000256" key="2">
    <source>
        <dbReference type="SAM" id="MobiDB-lite"/>
    </source>
</evidence>
<evidence type="ECO:0008006" key="5">
    <source>
        <dbReference type="Google" id="ProtNLM"/>
    </source>
</evidence>
<dbReference type="InterPro" id="IPR039341">
    <property type="entry name" value="CFAP99"/>
</dbReference>
<name>A0ABD3VV26_SINWO</name>
<feature type="coiled-coil region" evidence="1">
    <location>
        <begin position="532"/>
        <end position="559"/>
    </location>
</feature>
<reference evidence="3 4" key="1">
    <citation type="submission" date="2024-11" db="EMBL/GenBank/DDBJ databases">
        <title>Chromosome-level genome assembly of the freshwater bivalve Anodonta woodiana.</title>
        <authorList>
            <person name="Chen X."/>
        </authorList>
    </citation>
    <scope>NUCLEOTIDE SEQUENCE [LARGE SCALE GENOMIC DNA]</scope>
    <source>
        <strain evidence="3">MN2024</strain>
        <tissue evidence="3">Gills</tissue>
    </source>
</reference>
<protein>
    <recommendedName>
        <fullName evidence="5">Cilia and flagella associated protein 99</fullName>
    </recommendedName>
</protein>
<feature type="non-terminal residue" evidence="3">
    <location>
        <position position="1"/>
    </location>
</feature>
<dbReference type="Proteomes" id="UP001634394">
    <property type="component" value="Unassembled WGS sequence"/>
</dbReference>
<proteinExistence type="predicted"/>
<comment type="caution">
    <text evidence="3">The sequence shown here is derived from an EMBL/GenBank/DDBJ whole genome shotgun (WGS) entry which is preliminary data.</text>
</comment>
<sequence length="616" mass="72542">VTEEGDRDFIVEVFSGCVRYSNIINVILNGFYSKDGKHTLRSEQHFYGVLSYLALFRLDELGMTHFQQFVSSQDTNRMYRFFSFFLDEANLLTWIKSEWEKLYEQSFVEDNLIGPIMRWMPELQEMIQQMKTKIENKVKPKLKTQSATRPRPFNITQPRARSVPVPDPIPKLQKHKPPPKTLYQQPTEFELIDQIRQANRRKAEESLMEASRHQFACANPEKSQKTKEIMNKIITEGEAKLDFDRPKANTAPSFLGQEVPIKMTTAAILREGALYQKREEKELQRLESLEAGAKDPSEFLKWQTGMRQQDLEAEFAEVERRRLAGKISHEEAILAHQNLMKENRRKVQEVREETKKMMHEYLEKKFKEEQEMKRLVEDTMQGHRNAKEAQKKLQEYKQKLVQEVTEESRELMRMAIEEAEAEMRKKMDLIHQIRAMEAVPVIRQKFIDFTETSGAGLLSEMSIAELKERLSLMKTAEKEDEENKRDEILASKEAKDQYLLETLEMISKHRLEKTKTAALRLEARKKGEPKKMEIQNEKLTELQKKYEEKKMQRLKEQEVKIVANPMSVKKTQSLINQKKQLEENRWRELEATRERSAKIATQDFVTNTSNRLTMAT</sequence>
<evidence type="ECO:0000313" key="4">
    <source>
        <dbReference type="Proteomes" id="UP001634394"/>
    </source>
</evidence>
<dbReference type="PANTHER" id="PTHR34649:SF1">
    <property type="entry name" value="CILIA- AND FLAGELLA-ASSOCIATED PROTEIN 99"/>
    <property type="match status" value="1"/>
</dbReference>
<dbReference type="PANTHER" id="PTHR34649">
    <property type="entry name" value="CILIA- AND FLAGELLA-ASSOCIATED PROTEIN 99"/>
    <property type="match status" value="1"/>
</dbReference>
<evidence type="ECO:0000313" key="3">
    <source>
        <dbReference type="EMBL" id="KAL3864337.1"/>
    </source>
</evidence>